<evidence type="ECO:0000256" key="1">
    <source>
        <dbReference type="ARBA" id="ARBA00007409"/>
    </source>
</evidence>
<organism evidence="4 5">
    <name type="scientific">Fusarium torreyae</name>
    <dbReference type="NCBI Taxonomy" id="1237075"/>
    <lineage>
        <taxon>Eukaryota</taxon>
        <taxon>Fungi</taxon>
        <taxon>Dikarya</taxon>
        <taxon>Ascomycota</taxon>
        <taxon>Pezizomycotina</taxon>
        <taxon>Sordariomycetes</taxon>
        <taxon>Hypocreomycetidae</taxon>
        <taxon>Hypocreales</taxon>
        <taxon>Nectriaceae</taxon>
        <taxon>Fusarium</taxon>
    </lineage>
</organism>
<dbReference type="InterPro" id="IPR040079">
    <property type="entry name" value="Glutathione_S-Trfase"/>
</dbReference>
<dbReference type="InterPro" id="IPR010987">
    <property type="entry name" value="Glutathione-S-Trfase_C-like"/>
</dbReference>
<dbReference type="SFLD" id="SFLDS00019">
    <property type="entry name" value="Glutathione_Transferase_(cytos"/>
    <property type="match status" value="1"/>
</dbReference>
<name>A0A9W8RTJ8_9HYPO</name>
<dbReference type="CDD" id="cd00299">
    <property type="entry name" value="GST_C_family"/>
    <property type="match status" value="1"/>
</dbReference>
<dbReference type="Proteomes" id="UP001152049">
    <property type="component" value="Unassembled WGS sequence"/>
</dbReference>
<dbReference type="InterPro" id="IPR036249">
    <property type="entry name" value="Thioredoxin-like_sf"/>
</dbReference>
<dbReference type="PANTHER" id="PTHR43968:SF8">
    <property type="entry name" value="S-TRANSFERASE, PUTATIVE (AFU_ORTHOLOGUE AFUA_2G00590)-RELATED"/>
    <property type="match status" value="1"/>
</dbReference>
<dbReference type="Pfam" id="PF13409">
    <property type="entry name" value="GST_N_2"/>
    <property type="match status" value="1"/>
</dbReference>
<evidence type="ECO:0008006" key="6">
    <source>
        <dbReference type="Google" id="ProtNLM"/>
    </source>
</evidence>
<dbReference type="Gene3D" id="3.40.30.10">
    <property type="entry name" value="Glutaredoxin"/>
    <property type="match status" value="1"/>
</dbReference>
<keyword evidence="5" id="KW-1185">Reference proteome</keyword>
<comment type="similarity">
    <text evidence="1">Belongs to the GST superfamily.</text>
</comment>
<feature type="domain" description="GST N-terminal" evidence="2">
    <location>
        <begin position="5"/>
        <end position="84"/>
    </location>
</feature>
<dbReference type="OrthoDB" id="202840at2759"/>
<evidence type="ECO:0000259" key="3">
    <source>
        <dbReference type="PROSITE" id="PS50405"/>
    </source>
</evidence>
<dbReference type="InterPro" id="IPR050983">
    <property type="entry name" value="GST_Omega/HSP26"/>
</dbReference>
<dbReference type="PANTHER" id="PTHR43968">
    <property type="match status" value="1"/>
</dbReference>
<comment type="caution">
    <text evidence="4">The sequence shown here is derived from an EMBL/GenBank/DDBJ whole genome shotgun (WGS) entry which is preliminary data.</text>
</comment>
<evidence type="ECO:0000259" key="2">
    <source>
        <dbReference type="PROSITE" id="PS50404"/>
    </source>
</evidence>
<accession>A0A9W8RTJ8</accession>
<evidence type="ECO:0000313" key="5">
    <source>
        <dbReference type="Proteomes" id="UP001152049"/>
    </source>
</evidence>
<dbReference type="PROSITE" id="PS50405">
    <property type="entry name" value="GST_CTER"/>
    <property type="match status" value="1"/>
</dbReference>
<dbReference type="PROSITE" id="PS50404">
    <property type="entry name" value="GST_NTER"/>
    <property type="match status" value="1"/>
</dbReference>
<dbReference type="SUPFAM" id="SSF47616">
    <property type="entry name" value="GST C-terminal domain-like"/>
    <property type="match status" value="1"/>
</dbReference>
<reference evidence="4" key="1">
    <citation type="submission" date="2022-09" db="EMBL/GenBank/DDBJ databases">
        <title>Fusarium specimens isolated from Avocado Roots.</title>
        <authorList>
            <person name="Stajich J."/>
            <person name="Roper C."/>
            <person name="Heimlech-Rivalta G."/>
        </authorList>
    </citation>
    <scope>NUCLEOTIDE SEQUENCE</scope>
    <source>
        <strain evidence="4">CF00136</strain>
    </source>
</reference>
<dbReference type="GO" id="GO:0005737">
    <property type="term" value="C:cytoplasm"/>
    <property type="evidence" value="ECO:0007669"/>
    <property type="project" value="TreeGrafter"/>
</dbReference>
<dbReference type="Gene3D" id="1.20.1050.10">
    <property type="match status" value="1"/>
</dbReference>
<dbReference type="InterPro" id="IPR036282">
    <property type="entry name" value="Glutathione-S-Trfase_C_sf"/>
</dbReference>
<proteinExistence type="inferred from homology"/>
<gene>
    <name evidence="4" type="ORF">NW762_010259</name>
</gene>
<dbReference type="EMBL" id="JAOQAZ010000023">
    <property type="protein sequence ID" value="KAJ4253863.1"/>
    <property type="molecule type" value="Genomic_DNA"/>
</dbReference>
<feature type="domain" description="GST C-terminal" evidence="3">
    <location>
        <begin position="93"/>
        <end position="227"/>
    </location>
</feature>
<evidence type="ECO:0000313" key="4">
    <source>
        <dbReference type="EMBL" id="KAJ4253863.1"/>
    </source>
</evidence>
<dbReference type="SFLD" id="SFLDG00358">
    <property type="entry name" value="Main_(cytGST)"/>
    <property type="match status" value="1"/>
</dbReference>
<sequence>MAKDTKIIFYTVRQCPYAHRVYITLAELGIPYEEKHIDISVPRTEEYLKINPRGKVPSLSYNGNILIESDIIAKFLADVHPSHLIPPSVSEAGALRRACVQFFFDTYISRVQALVYQAIDAKTDAEADEIGEKLVANVVKEIEPALSDASPYFAGSDKVTLAEALVASHVIRLRSLGRRGIVLSTAISALEKKAPSFTRWGDVLEQTPSIIDIFDEEVWISRIKEKITTARLG</sequence>
<dbReference type="CDD" id="cd00570">
    <property type="entry name" value="GST_N_family"/>
    <property type="match status" value="1"/>
</dbReference>
<dbReference type="InterPro" id="IPR004045">
    <property type="entry name" value="Glutathione_S-Trfase_N"/>
</dbReference>
<protein>
    <recommendedName>
        <fullName evidence="6">Glutathione S-transferase</fullName>
    </recommendedName>
</protein>
<dbReference type="SUPFAM" id="SSF52833">
    <property type="entry name" value="Thioredoxin-like"/>
    <property type="match status" value="1"/>
</dbReference>
<dbReference type="PROSITE" id="PS51354">
    <property type="entry name" value="GLUTAREDOXIN_2"/>
    <property type="match status" value="1"/>
</dbReference>
<dbReference type="AlphaFoldDB" id="A0A9W8RTJ8"/>